<evidence type="ECO:0000259" key="2">
    <source>
        <dbReference type="Pfam" id="PF03779"/>
    </source>
</evidence>
<dbReference type="Pfam" id="PF03779">
    <property type="entry name" value="SPW"/>
    <property type="match status" value="1"/>
</dbReference>
<reference evidence="3" key="1">
    <citation type="journal article" date="2014" name="Int. J. Syst. Evol. Microbiol.">
        <title>Complete genome sequence of Corynebacterium casei LMG S-19264T (=DSM 44701T), isolated from a smear-ripened cheese.</title>
        <authorList>
            <consortium name="US DOE Joint Genome Institute (JGI-PGF)"/>
            <person name="Walter F."/>
            <person name="Albersmeier A."/>
            <person name="Kalinowski J."/>
            <person name="Ruckert C."/>
        </authorList>
    </citation>
    <scope>NUCLEOTIDE SEQUENCE</scope>
    <source>
        <strain evidence="3">JCM 4059</strain>
    </source>
</reference>
<reference evidence="3" key="2">
    <citation type="submission" date="2020-09" db="EMBL/GenBank/DDBJ databases">
        <authorList>
            <person name="Sun Q."/>
            <person name="Ohkuma M."/>
        </authorList>
    </citation>
    <scope>NUCLEOTIDE SEQUENCE</scope>
    <source>
        <strain evidence="3">JCM 4059</strain>
    </source>
</reference>
<evidence type="ECO:0000256" key="1">
    <source>
        <dbReference type="SAM" id="Phobius"/>
    </source>
</evidence>
<feature type="transmembrane region" description="Helical" evidence="1">
    <location>
        <begin position="92"/>
        <end position="114"/>
    </location>
</feature>
<dbReference type="Proteomes" id="UP000638313">
    <property type="component" value="Unassembled WGS sequence"/>
</dbReference>
<dbReference type="EMBL" id="BNBD01000003">
    <property type="protein sequence ID" value="GHF37945.1"/>
    <property type="molecule type" value="Genomic_DNA"/>
</dbReference>
<keyword evidence="1" id="KW-1133">Transmembrane helix</keyword>
<name>A0A919B0M9_9ACTN</name>
<dbReference type="RefSeq" id="WP_190129036.1">
    <property type="nucleotide sequence ID" value="NZ_BNBD01000003.1"/>
</dbReference>
<gene>
    <name evidence="3" type="ORF">GCM10010218_18850</name>
</gene>
<evidence type="ECO:0000313" key="3">
    <source>
        <dbReference type="EMBL" id="GHF37945.1"/>
    </source>
</evidence>
<feature type="transmembrane region" description="Helical" evidence="1">
    <location>
        <begin position="126"/>
        <end position="148"/>
    </location>
</feature>
<proteinExistence type="predicted"/>
<accession>A0A919B0M9</accession>
<keyword evidence="1" id="KW-0472">Membrane</keyword>
<comment type="caution">
    <text evidence="3">The sequence shown here is derived from an EMBL/GenBank/DDBJ whole genome shotgun (WGS) entry which is preliminary data.</text>
</comment>
<keyword evidence="1" id="KW-0812">Transmembrane</keyword>
<keyword evidence="4" id="KW-1185">Reference proteome</keyword>
<sequence>MTAPASSRIDQHPDILALRAHSEETTARPAGQAAEALALLCGVYLAASPWIVGFNVVTTLAINNLITGIAFACLVGVGGVGTAYERTHSMSWAAIGLAVWTIIAPWVVYGHAVVAAFATRAQVSNVVVGVVACLTALALAAMGTVRGTGTTGGATRRRTRSAR</sequence>
<dbReference type="AlphaFoldDB" id="A0A919B0M9"/>
<feature type="transmembrane region" description="Helical" evidence="1">
    <location>
        <begin position="36"/>
        <end position="54"/>
    </location>
</feature>
<evidence type="ECO:0000313" key="4">
    <source>
        <dbReference type="Proteomes" id="UP000638313"/>
    </source>
</evidence>
<feature type="domain" description="SPW repeat-containing integral membrane" evidence="2">
    <location>
        <begin position="35"/>
        <end position="137"/>
    </location>
</feature>
<dbReference type="InterPro" id="IPR005530">
    <property type="entry name" value="SPW"/>
</dbReference>
<protein>
    <recommendedName>
        <fullName evidence="2">SPW repeat-containing integral membrane domain-containing protein</fullName>
    </recommendedName>
</protein>
<feature type="transmembrane region" description="Helical" evidence="1">
    <location>
        <begin position="60"/>
        <end position="80"/>
    </location>
</feature>
<organism evidence="3 4">
    <name type="scientific">Streptomyces mashuensis</name>
    <dbReference type="NCBI Taxonomy" id="33904"/>
    <lineage>
        <taxon>Bacteria</taxon>
        <taxon>Bacillati</taxon>
        <taxon>Actinomycetota</taxon>
        <taxon>Actinomycetes</taxon>
        <taxon>Kitasatosporales</taxon>
        <taxon>Streptomycetaceae</taxon>
        <taxon>Streptomyces</taxon>
    </lineage>
</organism>